<sequence>MWLNNAVGQHGVSDLYETRGLRRLGPPVVNRDLHMNILGIRFHVLNKDIEVAVIVKSIRVDQLNFGLILARLVPRHQFVLRKPALWIFVERFQIGVRRRAVEVIVDLLDIFTMITFVSR</sequence>
<accession>A0A517N0S8</accession>
<name>A0A517N0S8_9BACT</name>
<protein>
    <submittedName>
        <fullName evidence="1">Uncharacterized protein</fullName>
    </submittedName>
</protein>
<dbReference type="EMBL" id="CP036263">
    <property type="protein sequence ID" value="QDT00737.1"/>
    <property type="molecule type" value="Genomic_DNA"/>
</dbReference>
<dbReference type="KEGG" id="amob:HG15A2_40770"/>
<evidence type="ECO:0000313" key="1">
    <source>
        <dbReference type="EMBL" id="QDT00737.1"/>
    </source>
</evidence>
<keyword evidence="2" id="KW-1185">Reference proteome</keyword>
<dbReference type="Proteomes" id="UP000319852">
    <property type="component" value="Chromosome"/>
</dbReference>
<evidence type="ECO:0000313" key="2">
    <source>
        <dbReference type="Proteomes" id="UP000319852"/>
    </source>
</evidence>
<reference evidence="1 2" key="1">
    <citation type="submission" date="2019-02" db="EMBL/GenBank/DDBJ databases">
        <title>Deep-cultivation of Planctomycetes and their phenomic and genomic characterization uncovers novel biology.</title>
        <authorList>
            <person name="Wiegand S."/>
            <person name="Jogler M."/>
            <person name="Boedeker C."/>
            <person name="Pinto D."/>
            <person name="Vollmers J."/>
            <person name="Rivas-Marin E."/>
            <person name="Kohn T."/>
            <person name="Peeters S.H."/>
            <person name="Heuer A."/>
            <person name="Rast P."/>
            <person name="Oberbeckmann S."/>
            <person name="Bunk B."/>
            <person name="Jeske O."/>
            <person name="Meyerdierks A."/>
            <person name="Storesund J.E."/>
            <person name="Kallscheuer N."/>
            <person name="Luecker S."/>
            <person name="Lage O.M."/>
            <person name="Pohl T."/>
            <person name="Merkel B.J."/>
            <person name="Hornburger P."/>
            <person name="Mueller R.-W."/>
            <person name="Bruemmer F."/>
            <person name="Labrenz M."/>
            <person name="Spormann A.M."/>
            <person name="Op den Camp H."/>
            <person name="Overmann J."/>
            <person name="Amann R."/>
            <person name="Jetten M.S.M."/>
            <person name="Mascher T."/>
            <person name="Medema M.H."/>
            <person name="Devos D.P."/>
            <person name="Kaster A.-K."/>
            <person name="Ovreas L."/>
            <person name="Rohde M."/>
            <person name="Galperin M.Y."/>
            <person name="Jogler C."/>
        </authorList>
    </citation>
    <scope>NUCLEOTIDE SEQUENCE [LARGE SCALE GENOMIC DNA]</scope>
    <source>
        <strain evidence="1 2">HG15A2</strain>
    </source>
</reference>
<proteinExistence type="predicted"/>
<organism evidence="1 2">
    <name type="scientific">Adhaeretor mobilis</name>
    <dbReference type="NCBI Taxonomy" id="1930276"/>
    <lineage>
        <taxon>Bacteria</taxon>
        <taxon>Pseudomonadati</taxon>
        <taxon>Planctomycetota</taxon>
        <taxon>Planctomycetia</taxon>
        <taxon>Pirellulales</taxon>
        <taxon>Lacipirellulaceae</taxon>
        <taxon>Adhaeretor</taxon>
    </lineage>
</organism>
<gene>
    <name evidence="1" type="ORF">HG15A2_40770</name>
</gene>
<dbReference type="AlphaFoldDB" id="A0A517N0S8"/>